<evidence type="ECO:0000256" key="5">
    <source>
        <dbReference type="ARBA" id="ARBA00022692"/>
    </source>
</evidence>
<dbReference type="Pfam" id="PF01988">
    <property type="entry name" value="VIT1"/>
    <property type="match status" value="2"/>
</dbReference>
<evidence type="ECO:0000256" key="3">
    <source>
        <dbReference type="ARBA" id="ARBA00022496"/>
    </source>
</evidence>
<dbReference type="PANTHER" id="PTHR31851">
    <property type="entry name" value="FE(2+)/MN(2+) TRANSPORTER PCL1"/>
    <property type="match status" value="1"/>
</dbReference>
<comment type="function">
    <text evidence="9">Vacuolar Fe(2+) uptake transporter.</text>
</comment>
<feature type="transmembrane region" description="Helical" evidence="9">
    <location>
        <begin position="214"/>
        <end position="235"/>
    </location>
</feature>
<evidence type="ECO:0000256" key="1">
    <source>
        <dbReference type="ARBA" id="ARBA00004128"/>
    </source>
</evidence>
<keyword evidence="7 9" id="KW-0472">Membrane</keyword>
<evidence type="ECO:0000313" key="11">
    <source>
        <dbReference type="Proteomes" id="UP000652761"/>
    </source>
</evidence>
<evidence type="ECO:0000256" key="9">
    <source>
        <dbReference type="RuleBase" id="RU369115"/>
    </source>
</evidence>
<keyword evidence="11" id="KW-1185">Reference proteome</keyword>
<accession>A0A843WJA0</accession>
<keyword evidence="3" id="KW-0408">Iron</keyword>
<organism evidence="10 11">
    <name type="scientific">Colocasia esculenta</name>
    <name type="common">Wild taro</name>
    <name type="synonym">Arum esculentum</name>
    <dbReference type="NCBI Taxonomy" id="4460"/>
    <lineage>
        <taxon>Eukaryota</taxon>
        <taxon>Viridiplantae</taxon>
        <taxon>Streptophyta</taxon>
        <taxon>Embryophyta</taxon>
        <taxon>Tracheophyta</taxon>
        <taxon>Spermatophyta</taxon>
        <taxon>Magnoliopsida</taxon>
        <taxon>Liliopsida</taxon>
        <taxon>Araceae</taxon>
        <taxon>Aroideae</taxon>
        <taxon>Colocasieae</taxon>
        <taxon>Colocasia</taxon>
    </lineage>
</organism>
<reference evidence="10" key="1">
    <citation type="submission" date="2017-07" db="EMBL/GenBank/DDBJ databases">
        <title>Taro Niue Genome Assembly and Annotation.</title>
        <authorList>
            <person name="Atibalentja N."/>
            <person name="Keating K."/>
            <person name="Fields C.J."/>
        </authorList>
    </citation>
    <scope>NUCLEOTIDE SEQUENCE</scope>
    <source>
        <strain evidence="10">Niue_2</strain>
        <tissue evidence="10">Leaf</tissue>
    </source>
</reference>
<keyword evidence="5 9" id="KW-0812">Transmembrane</keyword>
<dbReference type="EMBL" id="NMUH01004510">
    <property type="protein sequence ID" value="MQM09909.1"/>
    <property type="molecule type" value="Genomic_DNA"/>
</dbReference>
<keyword evidence="6 9" id="KW-1133">Transmembrane helix</keyword>
<dbReference type="GO" id="GO:0005381">
    <property type="term" value="F:iron ion transmembrane transporter activity"/>
    <property type="evidence" value="ECO:0007669"/>
    <property type="project" value="UniProtKB-UniRule"/>
</dbReference>
<sequence length="296" mass="31127">MADGGVGTPTSQQKLLLQHKERHFTAGEVVRDVIIGVSDGLTVPFALAAGLSGAAAPSSIILTAGLAEVAAGAISMGLGGYPLTPSSVLASTTTRSPFCDSQGPLIAFGQLAKMGLSQSPLIRQVCRGCRYLAAKSEADHYARELKREQEEIISVPDTEAAEIGEILARYGLEPHEYAPVVNSLRRNPPAWLEFMMRFELGLEKPEPRRALESAATIAVAYVVGGLVPLAPYAFVPEVGRAVLTSVGVTLAALLFFGYVKGRFTGNRPFVSAVQTAFIGAVASAAAYAMAKVLQPI</sequence>
<gene>
    <name evidence="10" type="ORF">Taro_042792</name>
</gene>
<keyword evidence="3" id="KW-0410">Iron transport</keyword>
<protein>
    <recommendedName>
        <fullName evidence="9">Vacuolar iron transporter</fullName>
        <shortName evidence="9">VIT</shortName>
    </recommendedName>
</protein>
<keyword evidence="4 9" id="KW-0926">Vacuole</keyword>
<comment type="domain">
    <text evidence="9">The cytoplasmic metal binding domain (MBD) is located between transmembrane 2 (TM2) and transmembrane 3 (TM3).</text>
</comment>
<evidence type="ECO:0000256" key="6">
    <source>
        <dbReference type="ARBA" id="ARBA00022989"/>
    </source>
</evidence>
<evidence type="ECO:0000256" key="8">
    <source>
        <dbReference type="ARBA" id="ARBA00044464"/>
    </source>
</evidence>
<dbReference type="Proteomes" id="UP000652761">
    <property type="component" value="Unassembled WGS sequence"/>
</dbReference>
<name>A0A843WJA0_COLES</name>
<feature type="transmembrane region" description="Helical" evidence="9">
    <location>
        <begin position="271"/>
        <end position="290"/>
    </location>
</feature>
<evidence type="ECO:0000256" key="4">
    <source>
        <dbReference type="ARBA" id="ARBA00022554"/>
    </source>
</evidence>
<dbReference type="GO" id="GO:0005384">
    <property type="term" value="F:manganese ion transmembrane transporter activity"/>
    <property type="evidence" value="ECO:0007669"/>
    <property type="project" value="InterPro"/>
</dbReference>
<dbReference type="GO" id="GO:0140315">
    <property type="term" value="F:iron ion sequestering activity"/>
    <property type="evidence" value="ECO:0007669"/>
    <property type="project" value="UniProtKB-UniRule"/>
</dbReference>
<evidence type="ECO:0000256" key="7">
    <source>
        <dbReference type="ARBA" id="ARBA00023136"/>
    </source>
</evidence>
<proteinExistence type="inferred from homology"/>
<keyword evidence="9" id="KW-0406">Ion transport</keyword>
<dbReference type="OrthoDB" id="73465at2759"/>
<evidence type="ECO:0000256" key="2">
    <source>
        <dbReference type="ARBA" id="ARBA00007049"/>
    </source>
</evidence>
<dbReference type="GO" id="GO:0030026">
    <property type="term" value="P:intracellular manganese ion homeostasis"/>
    <property type="evidence" value="ECO:0007669"/>
    <property type="project" value="InterPro"/>
</dbReference>
<dbReference type="CDD" id="cd02435">
    <property type="entry name" value="CCC1"/>
    <property type="match status" value="1"/>
</dbReference>
<keyword evidence="9" id="KW-0813">Transport</keyword>
<comment type="subcellular location">
    <subcellularLocation>
        <location evidence="1 9">Vacuole membrane</location>
        <topology evidence="1 9">Multi-pass membrane protein</topology>
    </subcellularLocation>
</comment>
<feature type="transmembrane region" description="Helical" evidence="9">
    <location>
        <begin position="241"/>
        <end position="259"/>
    </location>
</feature>
<comment type="subunit">
    <text evidence="9">Homodimer.</text>
</comment>
<keyword evidence="9" id="KW-0479">Metal-binding</keyword>
<dbReference type="AlphaFoldDB" id="A0A843WJA0"/>
<dbReference type="InterPro" id="IPR008217">
    <property type="entry name" value="Ccc1_fam"/>
</dbReference>
<comment type="similarity">
    <text evidence="2 9">Belongs to the CCC1 family.</text>
</comment>
<comment type="caution">
    <text evidence="9">Lacks conserved residue(s) required for the propagation of feature annotation.</text>
</comment>
<dbReference type="GO" id="GO:0046872">
    <property type="term" value="F:metal ion binding"/>
    <property type="evidence" value="ECO:0007669"/>
    <property type="project" value="UniProtKB-UniRule"/>
</dbReference>
<comment type="catalytic activity">
    <reaction evidence="8">
        <text>Fe(2+)(in) = Fe(2+)(out)</text>
        <dbReference type="Rhea" id="RHEA:28486"/>
        <dbReference type="ChEBI" id="CHEBI:29033"/>
    </reaction>
    <physiologicalReaction direction="left-to-right" evidence="8">
        <dbReference type="Rhea" id="RHEA:28487"/>
    </physiologicalReaction>
</comment>
<evidence type="ECO:0000313" key="10">
    <source>
        <dbReference type="EMBL" id="MQM09909.1"/>
    </source>
</evidence>
<dbReference type="GO" id="GO:0005774">
    <property type="term" value="C:vacuolar membrane"/>
    <property type="evidence" value="ECO:0007669"/>
    <property type="project" value="UniProtKB-SubCell"/>
</dbReference>
<comment type="caution">
    <text evidence="10">The sequence shown here is derived from an EMBL/GenBank/DDBJ whole genome shotgun (WGS) entry which is preliminary data.</text>
</comment>